<dbReference type="EMBL" id="GL883096">
    <property type="protein sequence ID" value="EGG09968.1"/>
    <property type="molecule type" value="Genomic_DNA"/>
</dbReference>
<reference evidence="3" key="1">
    <citation type="journal article" date="2011" name="Proc. Natl. Acad. Sci. U.S.A.">
        <title>Obligate biotrophy features unraveled by the genomic analysis of rust fungi.</title>
        <authorList>
            <person name="Duplessis S."/>
            <person name="Cuomo C.A."/>
            <person name="Lin Y.-C."/>
            <person name="Aerts A."/>
            <person name="Tisserant E."/>
            <person name="Veneault-Fourrey C."/>
            <person name="Joly D.L."/>
            <person name="Hacquard S."/>
            <person name="Amselem J."/>
            <person name="Cantarel B.L."/>
            <person name="Chiu R."/>
            <person name="Coutinho P.M."/>
            <person name="Feau N."/>
            <person name="Field M."/>
            <person name="Frey P."/>
            <person name="Gelhaye E."/>
            <person name="Goldberg J."/>
            <person name="Grabherr M.G."/>
            <person name="Kodira C.D."/>
            <person name="Kohler A."/>
            <person name="Kuees U."/>
            <person name="Lindquist E.A."/>
            <person name="Lucas S.M."/>
            <person name="Mago R."/>
            <person name="Mauceli E."/>
            <person name="Morin E."/>
            <person name="Murat C."/>
            <person name="Pangilinan J.L."/>
            <person name="Park R."/>
            <person name="Pearson M."/>
            <person name="Quesneville H."/>
            <person name="Rouhier N."/>
            <person name="Sakthikumar S."/>
            <person name="Salamov A.A."/>
            <person name="Schmutz J."/>
            <person name="Selles B."/>
            <person name="Shapiro H."/>
            <person name="Tanguay P."/>
            <person name="Tuskan G.A."/>
            <person name="Henrissat B."/>
            <person name="Van de Peer Y."/>
            <person name="Rouze P."/>
            <person name="Ellis J.G."/>
            <person name="Dodds P.N."/>
            <person name="Schein J.E."/>
            <person name="Zhong S."/>
            <person name="Hamelin R.C."/>
            <person name="Grigoriev I.V."/>
            <person name="Szabo L.J."/>
            <person name="Martin F."/>
        </authorList>
    </citation>
    <scope>NUCLEOTIDE SEQUENCE [LARGE SCALE GENOMIC DNA]</scope>
    <source>
        <strain evidence="3">98AG31 / pathotype 3-4-7</strain>
    </source>
</reference>
<accession>F4RCG2</accession>
<evidence type="ECO:0000256" key="1">
    <source>
        <dbReference type="SAM" id="MobiDB-lite"/>
    </source>
</evidence>
<dbReference type="Gene3D" id="1.20.1270.70">
    <property type="entry name" value="Designed single chain three-helix bundle"/>
    <property type="match status" value="1"/>
</dbReference>
<dbReference type="KEGG" id="mlr:MELLADRAFT_95187"/>
<dbReference type="GeneID" id="18937163"/>
<feature type="region of interest" description="Disordered" evidence="1">
    <location>
        <begin position="1"/>
        <end position="58"/>
    </location>
</feature>
<dbReference type="VEuPathDB" id="FungiDB:MELLADRAFT_95187"/>
<evidence type="ECO:0000313" key="3">
    <source>
        <dbReference type="Proteomes" id="UP000001072"/>
    </source>
</evidence>
<gene>
    <name evidence="2" type="ORF">MELLADRAFT_95187</name>
</gene>
<dbReference type="HOGENOM" id="CLU_030194_0_0_1"/>
<proteinExistence type="predicted"/>
<protein>
    <submittedName>
        <fullName evidence="2">Uncharacterized protein</fullName>
    </submittedName>
</protein>
<feature type="compositionally biased region" description="Polar residues" evidence="1">
    <location>
        <begin position="1"/>
        <end position="37"/>
    </location>
</feature>
<sequence length="426" mass="46797">MSSQNTRFHPYDQSTPSLNNLLHQTEGSSSLRGLNNHHNARGEQGGDSSPDVFTDTMGGGSSVLFRREAARTETNPILEKILQEIGNLLTKVSQVEIMSTRIDQVVQATSLLSNKIDDLSNKMDEVIDTVASLSSGQQVLSLSNKVDHLAATVAQLTAATQSAGTSAAPGSNLVATAPAAPAPWTVSTALKRVYQVAYALVTEAGLEAYTAIQADGNVLQRSLFNSIKQKVLAIGGQWVVQHLPPTINGFQDVPAGKNYNKLVKDAGNHAREKMHLLVRSLVLTNIRNPRDPSPITAPVPNIKKLVHRIANQFNTNPDKLDVDPLWEKTPWAQRLRVAYLRREAMRVVRGGGNIWARVDLHLRRLHERGPLYTTAFYKLVYDQDCAMFKSNICFINIPANVTFALPSDEEIEVEMNTMEPQPAVVQ</sequence>
<dbReference type="InParanoid" id="F4RCG2"/>
<dbReference type="Proteomes" id="UP000001072">
    <property type="component" value="Unassembled WGS sequence"/>
</dbReference>
<name>F4RCG2_MELLP</name>
<dbReference type="AlphaFoldDB" id="F4RCG2"/>
<keyword evidence="3" id="KW-1185">Reference proteome</keyword>
<dbReference type="RefSeq" id="XP_007407022.1">
    <property type="nucleotide sequence ID" value="XM_007406960.1"/>
</dbReference>
<evidence type="ECO:0000313" key="2">
    <source>
        <dbReference type="EMBL" id="EGG09968.1"/>
    </source>
</evidence>
<organism evidence="3">
    <name type="scientific">Melampsora larici-populina (strain 98AG31 / pathotype 3-4-7)</name>
    <name type="common">Poplar leaf rust fungus</name>
    <dbReference type="NCBI Taxonomy" id="747676"/>
    <lineage>
        <taxon>Eukaryota</taxon>
        <taxon>Fungi</taxon>
        <taxon>Dikarya</taxon>
        <taxon>Basidiomycota</taxon>
        <taxon>Pucciniomycotina</taxon>
        <taxon>Pucciniomycetes</taxon>
        <taxon>Pucciniales</taxon>
        <taxon>Melampsoraceae</taxon>
        <taxon>Melampsora</taxon>
    </lineage>
</organism>